<evidence type="ECO:0000313" key="4">
    <source>
        <dbReference type="Proteomes" id="UP001595604"/>
    </source>
</evidence>
<sequence length="107" mass="10847">MRQALAGGTLVLAALAVPLAAQPGAGNMNSMPRQVVPVPADSPAAAALPPTTPTTVNNTLPPPPVAALNKAYPVCAQGMTDNCQNPGEGGAPPRSRPAKARHHHRTH</sequence>
<name>A0ABV7ITG1_9SPHN</name>
<organism evidence="3 4">
    <name type="scientific">Novosphingobium bradum</name>
    <dbReference type="NCBI Taxonomy" id="1737444"/>
    <lineage>
        <taxon>Bacteria</taxon>
        <taxon>Pseudomonadati</taxon>
        <taxon>Pseudomonadota</taxon>
        <taxon>Alphaproteobacteria</taxon>
        <taxon>Sphingomonadales</taxon>
        <taxon>Sphingomonadaceae</taxon>
        <taxon>Novosphingobium</taxon>
    </lineage>
</organism>
<reference evidence="4" key="1">
    <citation type="journal article" date="2019" name="Int. J. Syst. Evol. Microbiol.">
        <title>The Global Catalogue of Microorganisms (GCM) 10K type strain sequencing project: providing services to taxonomists for standard genome sequencing and annotation.</title>
        <authorList>
            <consortium name="The Broad Institute Genomics Platform"/>
            <consortium name="The Broad Institute Genome Sequencing Center for Infectious Disease"/>
            <person name="Wu L."/>
            <person name="Ma J."/>
        </authorList>
    </citation>
    <scope>NUCLEOTIDE SEQUENCE [LARGE SCALE GENOMIC DNA]</scope>
    <source>
        <strain evidence="4">KCTC 42984</strain>
    </source>
</reference>
<comment type="caution">
    <text evidence="3">The sequence shown here is derived from an EMBL/GenBank/DDBJ whole genome shotgun (WGS) entry which is preliminary data.</text>
</comment>
<keyword evidence="4" id="KW-1185">Reference proteome</keyword>
<evidence type="ECO:0008006" key="5">
    <source>
        <dbReference type="Google" id="ProtNLM"/>
    </source>
</evidence>
<accession>A0ABV7ITG1</accession>
<dbReference type="RefSeq" id="WP_379508842.1">
    <property type="nucleotide sequence ID" value="NZ_JBHRTQ010000004.1"/>
</dbReference>
<protein>
    <recommendedName>
        <fullName evidence="5">Fe-S oxidoreductase</fullName>
    </recommendedName>
</protein>
<feature type="chain" id="PRO_5046988396" description="Fe-S oxidoreductase" evidence="2">
    <location>
        <begin position="22"/>
        <end position="107"/>
    </location>
</feature>
<dbReference type="Proteomes" id="UP001595604">
    <property type="component" value="Unassembled WGS sequence"/>
</dbReference>
<evidence type="ECO:0000256" key="2">
    <source>
        <dbReference type="SAM" id="SignalP"/>
    </source>
</evidence>
<feature type="region of interest" description="Disordered" evidence="1">
    <location>
        <begin position="22"/>
        <end position="64"/>
    </location>
</feature>
<gene>
    <name evidence="3" type="ORF">ACFOD9_04245</name>
</gene>
<feature type="compositionally biased region" description="Basic residues" evidence="1">
    <location>
        <begin position="96"/>
        <end position="107"/>
    </location>
</feature>
<proteinExistence type="predicted"/>
<dbReference type="EMBL" id="JBHRTQ010000004">
    <property type="protein sequence ID" value="MFC3173457.1"/>
    <property type="molecule type" value="Genomic_DNA"/>
</dbReference>
<feature type="region of interest" description="Disordered" evidence="1">
    <location>
        <begin position="79"/>
        <end position="107"/>
    </location>
</feature>
<feature type="compositionally biased region" description="Low complexity" evidence="1">
    <location>
        <begin position="35"/>
        <end position="59"/>
    </location>
</feature>
<evidence type="ECO:0000313" key="3">
    <source>
        <dbReference type="EMBL" id="MFC3173457.1"/>
    </source>
</evidence>
<feature type="signal peptide" evidence="2">
    <location>
        <begin position="1"/>
        <end position="21"/>
    </location>
</feature>
<keyword evidence="2" id="KW-0732">Signal</keyword>
<evidence type="ECO:0000256" key="1">
    <source>
        <dbReference type="SAM" id="MobiDB-lite"/>
    </source>
</evidence>